<protein>
    <submittedName>
        <fullName evidence="3">LysM peptidoglycan-binding domain-containing protein</fullName>
    </submittedName>
</protein>
<dbReference type="CDD" id="cd00118">
    <property type="entry name" value="LysM"/>
    <property type="match status" value="1"/>
</dbReference>
<keyword evidence="1" id="KW-1133">Transmembrane helix</keyword>
<name>A0ABV6P8J9_9MICC</name>
<dbReference type="SUPFAM" id="SSF54106">
    <property type="entry name" value="LysM domain"/>
    <property type="match status" value="1"/>
</dbReference>
<keyword evidence="1" id="KW-0472">Membrane</keyword>
<reference evidence="3 4" key="1">
    <citation type="submission" date="2024-09" db="EMBL/GenBank/DDBJ databases">
        <authorList>
            <person name="Sun Q."/>
            <person name="Mori K."/>
        </authorList>
    </citation>
    <scope>NUCLEOTIDE SEQUENCE [LARGE SCALE GENOMIC DNA]</scope>
    <source>
        <strain evidence="3 4">NCAIM B.02604</strain>
    </source>
</reference>
<dbReference type="Proteomes" id="UP001589862">
    <property type="component" value="Unassembled WGS sequence"/>
</dbReference>
<dbReference type="Pfam" id="PF01476">
    <property type="entry name" value="LysM"/>
    <property type="match status" value="1"/>
</dbReference>
<dbReference type="SMART" id="SM00257">
    <property type="entry name" value="LysM"/>
    <property type="match status" value="1"/>
</dbReference>
<sequence>MATATTALTLTRRGRFLFRGMPLLAAIIAALIVMMYLFAAQTNQAQAVGSVEGVPTKQVTVYAGDTLWDIASAERPDQDVAVTMMQIEELNGLDKNPLQPGQSIEVPTP</sequence>
<evidence type="ECO:0000313" key="3">
    <source>
        <dbReference type="EMBL" id="MFC0581459.1"/>
    </source>
</evidence>
<keyword evidence="1" id="KW-0812">Transmembrane</keyword>
<keyword evidence="4" id="KW-1185">Reference proteome</keyword>
<evidence type="ECO:0000313" key="4">
    <source>
        <dbReference type="Proteomes" id="UP001589862"/>
    </source>
</evidence>
<dbReference type="Gene3D" id="3.10.350.10">
    <property type="entry name" value="LysM domain"/>
    <property type="match status" value="1"/>
</dbReference>
<dbReference type="PROSITE" id="PS51782">
    <property type="entry name" value="LYSM"/>
    <property type="match status" value="1"/>
</dbReference>
<evidence type="ECO:0000259" key="2">
    <source>
        <dbReference type="PROSITE" id="PS51782"/>
    </source>
</evidence>
<comment type="caution">
    <text evidence="3">The sequence shown here is derived from an EMBL/GenBank/DDBJ whole genome shotgun (WGS) entry which is preliminary data.</text>
</comment>
<accession>A0ABV6P8J9</accession>
<proteinExistence type="predicted"/>
<feature type="domain" description="LysM" evidence="2">
    <location>
        <begin position="57"/>
        <end position="106"/>
    </location>
</feature>
<organism evidence="3 4">
    <name type="scientific">Micrococcoides hystricis</name>
    <dbReference type="NCBI Taxonomy" id="1572761"/>
    <lineage>
        <taxon>Bacteria</taxon>
        <taxon>Bacillati</taxon>
        <taxon>Actinomycetota</taxon>
        <taxon>Actinomycetes</taxon>
        <taxon>Micrococcales</taxon>
        <taxon>Micrococcaceae</taxon>
        <taxon>Micrococcoides</taxon>
    </lineage>
</organism>
<gene>
    <name evidence="3" type="ORF">ACFFFR_03505</name>
</gene>
<dbReference type="EMBL" id="JBHLUB010000004">
    <property type="protein sequence ID" value="MFC0581459.1"/>
    <property type="molecule type" value="Genomic_DNA"/>
</dbReference>
<feature type="transmembrane region" description="Helical" evidence="1">
    <location>
        <begin position="21"/>
        <end position="39"/>
    </location>
</feature>
<dbReference type="RefSeq" id="WP_377458148.1">
    <property type="nucleotide sequence ID" value="NZ_JBHLUB010000004.1"/>
</dbReference>
<dbReference type="InterPro" id="IPR036779">
    <property type="entry name" value="LysM_dom_sf"/>
</dbReference>
<evidence type="ECO:0000256" key="1">
    <source>
        <dbReference type="SAM" id="Phobius"/>
    </source>
</evidence>
<dbReference type="InterPro" id="IPR018392">
    <property type="entry name" value="LysM"/>
</dbReference>